<evidence type="ECO:0000259" key="3">
    <source>
        <dbReference type="Pfam" id="PF01551"/>
    </source>
</evidence>
<dbReference type="PANTHER" id="PTHR21666">
    <property type="entry name" value="PEPTIDASE-RELATED"/>
    <property type="match status" value="1"/>
</dbReference>
<keyword evidence="4" id="KW-0378">Hydrolase</keyword>
<dbReference type="RefSeq" id="WP_073240246.1">
    <property type="nucleotide sequence ID" value="NZ_FQUY01000042.1"/>
</dbReference>
<keyword evidence="1" id="KW-0812">Transmembrane</keyword>
<dbReference type="SUPFAM" id="SSF53955">
    <property type="entry name" value="Lysozyme-like"/>
    <property type="match status" value="1"/>
</dbReference>
<dbReference type="Pfam" id="PF01551">
    <property type="entry name" value="Peptidase_M23"/>
    <property type="match status" value="1"/>
</dbReference>
<dbReference type="Pfam" id="PF01464">
    <property type="entry name" value="SLT"/>
    <property type="match status" value="1"/>
</dbReference>
<dbReference type="InterPro" id="IPR050570">
    <property type="entry name" value="Cell_wall_metabolism_enzyme"/>
</dbReference>
<dbReference type="SUPFAM" id="SSF51261">
    <property type="entry name" value="Duplicated hybrid motif"/>
    <property type="match status" value="1"/>
</dbReference>
<dbReference type="Proteomes" id="UP000184148">
    <property type="component" value="Unassembled WGS sequence"/>
</dbReference>
<dbReference type="InterPro" id="IPR023346">
    <property type="entry name" value="Lysozyme-like_dom_sf"/>
</dbReference>
<feature type="transmembrane region" description="Helical" evidence="1">
    <location>
        <begin position="37"/>
        <end position="66"/>
    </location>
</feature>
<dbReference type="InterPro" id="IPR016047">
    <property type="entry name" value="M23ase_b-sheet_dom"/>
</dbReference>
<dbReference type="EMBL" id="FQUY01000042">
    <property type="protein sequence ID" value="SHF61671.1"/>
    <property type="molecule type" value="Genomic_DNA"/>
</dbReference>
<organism evidence="4 5">
    <name type="scientific">Desulforamulus putei DSM 12395</name>
    <dbReference type="NCBI Taxonomy" id="1121429"/>
    <lineage>
        <taxon>Bacteria</taxon>
        <taxon>Bacillati</taxon>
        <taxon>Bacillota</taxon>
        <taxon>Clostridia</taxon>
        <taxon>Eubacteriales</taxon>
        <taxon>Peptococcaceae</taxon>
        <taxon>Desulforamulus</taxon>
    </lineage>
</organism>
<evidence type="ECO:0000313" key="4">
    <source>
        <dbReference type="EMBL" id="SHF61671.1"/>
    </source>
</evidence>
<reference evidence="5" key="1">
    <citation type="submission" date="2016-11" db="EMBL/GenBank/DDBJ databases">
        <authorList>
            <person name="Varghese N."/>
            <person name="Submissions S."/>
        </authorList>
    </citation>
    <scope>NUCLEOTIDE SEQUENCE [LARGE SCALE GENOMIC DNA]</scope>
    <source>
        <strain evidence="5">DSM 12395</strain>
    </source>
</reference>
<evidence type="ECO:0000259" key="2">
    <source>
        <dbReference type="Pfam" id="PF01464"/>
    </source>
</evidence>
<proteinExistence type="predicted"/>
<gene>
    <name evidence="4" type="ORF">SAMN02745133_03101</name>
</gene>
<keyword evidence="1" id="KW-1133">Transmembrane helix</keyword>
<evidence type="ECO:0000256" key="1">
    <source>
        <dbReference type="SAM" id="Phobius"/>
    </source>
</evidence>
<dbReference type="InterPro" id="IPR011055">
    <property type="entry name" value="Dup_hybrid_motif"/>
</dbReference>
<feature type="domain" description="Transglycosylase SLT" evidence="2">
    <location>
        <begin position="88"/>
        <end position="158"/>
    </location>
</feature>
<dbReference type="STRING" id="1121429.SAMN02745133_03101"/>
<dbReference type="OrthoDB" id="9805070at2"/>
<dbReference type="Gene3D" id="2.70.70.10">
    <property type="entry name" value="Glucose Permease (Domain IIA)"/>
    <property type="match status" value="1"/>
</dbReference>
<keyword evidence="1" id="KW-0472">Membrane</keyword>
<dbReference type="AlphaFoldDB" id="A0A1M5D3Z3"/>
<accession>A0A1M5D3Z3</accession>
<dbReference type="InterPro" id="IPR008258">
    <property type="entry name" value="Transglycosylase_SLT_dom_1"/>
</dbReference>
<dbReference type="CDD" id="cd12797">
    <property type="entry name" value="M23_peptidase"/>
    <property type="match status" value="1"/>
</dbReference>
<dbReference type="Gene3D" id="1.10.530.10">
    <property type="match status" value="1"/>
</dbReference>
<dbReference type="GO" id="GO:0004222">
    <property type="term" value="F:metalloendopeptidase activity"/>
    <property type="evidence" value="ECO:0007669"/>
    <property type="project" value="TreeGrafter"/>
</dbReference>
<feature type="domain" description="M23ase beta-sheet core" evidence="3">
    <location>
        <begin position="525"/>
        <end position="619"/>
    </location>
</feature>
<protein>
    <submittedName>
        <fullName evidence="4">Murein DD-endopeptidase MepM and murein hydrolase activator NlpD, contain LysM domain</fullName>
    </submittedName>
</protein>
<dbReference type="PANTHER" id="PTHR21666:SF270">
    <property type="entry name" value="MUREIN HYDROLASE ACTIVATOR ENVC"/>
    <property type="match status" value="1"/>
</dbReference>
<sequence length="629" mass="70576">MEEENLSKRLLENGISFALRTAGKLGRRILKRILFKFFAWLFTVLAPVWVPVVIGLSVAFFVYFAMFMVPKYISSQMVLLPAELKPIFEEAQKEYGVDAPVLCALAYTESNFNPGARNASGAMGLMQFMPSTWATYGNGGDPYNARDSIMAAARYLKAIGWGKLDPVAVLAQYKGDPKSSEAQRLAQHTWDIAQKYKASWNDITNSPGSGSNYVIFNYGKNDIWSMERDQKLYKRYTDLQNSFLDEFMDQEELANAEIKEKSGNAATKKTVLEVWGQFMGDMPSQGAIIVAEQDQVKPHIVPWSLLAAVDRVVCDPIIHGRHGVEEKDNSSWWQKLLGNTPMTGRDPDPDKHFDILKPDIKMQKFRLYYYHTWTETDSEGNSQSYSEEYKYNINLLTSAKAYNADYGYQWKEKVIEYSTETSYTKIIVPEFIGVTKSGEPYEKLKALLDRYGLNSKMNLELVLQLAANMDESFNLDEITSNDFSDMYLEDIVYNGPLGEAHVPASGTVTSPYGWRIHPVIKVKSFHTGIDIGAAEGHPVVAYQSGVVVFAGVNGGYGKCIIIDHGTFRTLYGHLSSYNVQQGDKVTGGQEIGKVGRTGVATGPHLHFEIRIKEGNNIKPVDPAPYLKLR</sequence>
<keyword evidence="5" id="KW-1185">Reference proteome</keyword>
<name>A0A1M5D3Z3_9FIRM</name>
<evidence type="ECO:0000313" key="5">
    <source>
        <dbReference type="Proteomes" id="UP000184148"/>
    </source>
</evidence>
<dbReference type="CDD" id="cd13399">
    <property type="entry name" value="Slt35-like"/>
    <property type="match status" value="1"/>
</dbReference>